<gene>
    <name evidence="1" type="ORF">CCAM_LOCUS31204</name>
</gene>
<dbReference type="Pfam" id="PF14736">
    <property type="entry name" value="N_Asn_amidohyd"/>
    <property type="match status" value="1"/>
</dbReference>
<evidence type="ECO:0000313" key="1">
    <source>
        <dbReference type="EMBL" id="VFQ89428.1"/>
    </source>
</evidence>
<dbReference type="PANTHER" id="PTHR12498:SF0">
    <property type="entry name" value="PROTEIN N-TERMINAL ASPARAGINE AMIDOHYDROLASE"/>
    <property type="match status" value="1"/>
</dbReference>
<protein>
    <submittedName>
        <fullName evidence="1">Uncharacterized protein</fullName>
    </submittedName>
</protein>
<reference evidence="1 2" key="1">
    <citation type="submission" date="2018-04" db="EMBL/GenBank/DDBJ databases">
        <authorList>
            <person name="Vogel A."/>
        </authorList>
    </citation>
    <scope>NUCLEOTIDE SEQUENCE [LARGE SCALE GENOMIC DNA]</scope>
</reference>
<dbReference type="GO" id="GO:0008418">
    <property type="term" value="F:protein-N-terminal asparagine amidohydrolase activity"/>
    <property type="evidence" value="ECO:0007669"/>
    <property type="project" value="InterPro"/>
</dbReference>
<accession>A0A484MN03</accession>
<dbReference type="InterPro" id="IPR026750">
    <property type="entry name" value="NTAN1"/>
</dbReference>
<dbReference type="GO" id="GO:0006511">
    <property type="term" value="P:ubiquitin-dependent protein catabolic process"/>
    <property type="evidence" value="ECO:0007669"/>
    <property type="project" value="TreeGrafter"/>
</dbReference>
<dbReference type="AlphaFoldDB" id="A0A484MN03"/>
<dbReference type="EMBL" id="OOIL02003813">
    <property type="protein sequence ID" value="VFQ89428.1"/>
    <property type="molecule type" value="Genomic_DNA"/>
</dbReference>
<dbReference type="OrthoDB" id="539995at2759"/>
<dbReference type="PANTHER" id="PTHR12498">
    <property type="entry name" value="N-TERMINAL ASPARAGINE AMIDOHYDROLASE"/>
    <property type="match status" value="1"/>
</dbReference>
<proteinExistence type="predicted"/>
<name>A0A484MN03_9ASTE</name>
<keyword evidence="2" id="KW-1185">Reference proteome</keyword>
<sequence length="158" mass="18262">MLSCLVDQDDENDDVLDVETGTGSIFPTMFHETTKCPDAFIRNPVRLKVALNCPGWDGNRLLETYDTRSDKFCITPCAWDKSFVEYCEAYQKKSDREICNTLYTVPVNENPSIAEFGRRLLTQMLLELLSTTCCYTFLEIFYKDLIATLFHIRSVHDF</sequence>
<dbReference type="Proteomes" id="UP000595140">
    <property type="component" value="Unassembled WGS sequence"/>
</dbReference>
<organism evidence="1 2">
    <name type="scientific">Cuscuta campestris</name>
    <dbReference type="NCBI Taxonomy" id="132261"/>
    <lineage>
        <taxon>Eukaryota</taxon>
        <taxon>Viridiplantae</taxon>
        <taxon>Streptophyta</taxon>
        <taxon>Embryophyta</taxon>
        <taxon>Tracheophyta</taxon>
        <taxon>Spermatophyta</taxon>
        <taxon>Magnoliopsida</taxon>
        <taxon>eudicotyledons</taxon>
        <taxon>Gunneridae</taxon>
        <taxon>Pentapetalae</taxon>
        <taxon>asterids</taxon>
        <taxon>lamiids</taxon>
        <taxon>Solanales</taxon>
        <taxon>Convolvulaceae</taxon>
        <taxon>Cuscuteae</taxon>
        <taxon>Cuscuta</taxon>
        <taxon>Cuscuta subgen. Grammica</taxon>
        <taxon>Cuscuta sect. Cleistogrammica</taxon>
    </lineage>
</organism>
<evidence type="ECO:0000313" key="2">
    <source>
        <dbReference type="Proteomes" id="UP000595140"/>
    </source>
</evidence>
<dbReference type="GO" id="GO:0005634">
    <property type="term" value="C:nucleus"/>
    <property type="evidence" value="ECO:0007669"/>
    <property type="project" value="TreeGrafter"/>
</dbReference>